<dbReference type="Proteomes" id="UP000014622">
    <property type="component" value="Unassembled WGS sequence"/>
</dbReference>
<proteinExistence type="predicted"/>
<reference evidence="1 2" key="1">
    <citation type="submission" date="2013-06" db="EMBL/GenBank/DDBJ databases">
        <authorList>
            <person name="Weinstock G."/>
            <person name="Sodergren E."/>
            <person name="Lobos E.A."/>
            <person name="Fulton L."/>
            <person name="Fulton R."/>
            <person name="Courtney L."/>
            <person name="Fronick C."/>
            <person name="O'Laughlin M."/>
            <person name="Godfrey J."/>
            <person name="Wilson R.M."/>
            <person name="Miner T."/>
            <person name="Farmer C."/>
            <person name="Delehaunty K."/>
            <person name="Cordes M."/>
            <person name="Minx P."/>
            <person name="Tomlinson C."/>
            <person name="Chen J."/>
            <person name="Wollam A."/>
            <person name="Pepin K.H."/>
            <person name="Bhonagiri V."/>
            <person name="Zhang X."/>
            <person name="Warren W."/>
            <person name="Mitreva M."/>
            <person name="Mardis E.R."/>
            <person name="Wilson R.K."/>
        </authorList>
    </citation>
    <scope>NUCLEOTIDE SEQUENCE [LARGE SCALE GENOMIC DNA]</scope>
    <source>
        <strain evidence="1 2">SD2A-2</strain>
    </source>
</reference>
<evidence type="ECO:0000313" key="2">
    <source>
        <dbReference type="Proteomes" id="UP000014622"/>
    </source>
</evidence>
<protein>
    <submittedName>
        <fullName evidence="1">Uncharacterized protein</fullName>
    </submittedName>
</protein>
<sequence length="44" mass="5545">MRDLTSFFMNKGRTRLFRRNHERKKNHPRSRFLDFLVDLFAKYV</sequence>
<organism evidence="1 2">
    <name type="scientific">Enterococcus faecium SD2A-2</name>
    <dbReference type="NCBI Taxonomy" id="1244154"/>
    <lineage>
        <taxon>Bacteria</taxon>
        <taxon>Bacillati</taxon>
        <taxon>Bacillota</taxon>
        <taxon>Bacilli</taxon>
        <taxon>Lactobacillales</taxon>
        <taxon>Enterococcaceae</taxon>
        <taxon>Enterococcus</taxon>
    </lineage>
</organism>
<dbReference type="EMBL" id="ATIT01000092">
    <property type="protein sequence ID" value="EPI12441.1"/>
    <property type="molecule type" value="Genomic_DNA"/>
</dbReference>
<dbReference type="AlphaFoldDB" id="A0AB73A9C0"/>
<gene>
    <name evidence="1" type="ORF">D356_01478</name>
</gene>
<name>A0AB73A9C0_ENTFC</name>
<evidence type="ECO:0000313" key="1">
    <source>
        <dbReference type="EMBL" id="EPI12441.1"/>
    </source>
</evidence>
<comment type="caution">
    <text evidence="1">The sequence shown here is derived from an EMBL/GenBank/DDBJ whole genome shotgun (WGS) entry which is preliminary data.</text>
</comment>
<accession>A0AB73A9C0</accession>